<evidence type="ECO:0000259" key="1">
    <source>
        <dbReference type="Pfam" id="PF01978"/>
    </source>
</evidence>
<evidence type="ECO:0000313" key="3">
    <source>
        <dbReference type="Proteomes" id="UP000027093"/>
    </source>
</evidence>
<keyword evidence="3" id="KW-1185">Reference proteome</keyword>
<dbReference type="InterPro" id="IPR036388">
    <property type="entry name" value="WH-like_DNA-bd_sf"/>
</dbReference>
<gene>
    <name evidence="2" type="ORF">NVIE_028250</name>
</gene>
<dbReference type="InterPro" id="IPR002831">
    <property type="entry name" value="Tscrpt_reg_TrmB_N"/>
</dbReference>
<feature type="domain" description="Transcription regulator TrmB N-terminal" evidence="1">
    <location>
        <begin position="21"/>
        <end position="73"/>
    </location>
</feature>
<dbReference type="AlphaFoldDB" id="A0A060HKQ4"/>
<organism evidence="2 3">
    <name type="scientific">Nitrososphaera viennensis EN76</name>
    <dbReference type="NCBI Taxonomy" id="926571"/>
    <lineage>
        <taxon>Archaea</taxon>
        <taxon>Nitrososphaerota</taxon>
        <taxon>Nitrososphaeria</taxon>
        <taxon>Nitrososphaerales</taxon>
        <taxon>Nitrososphaeraceae</taxon>
        <taxon>Nitrososphaera</taxon>
    </lineage>
</organism>
<dbReference type="KEGG" id="nvn:NVIE_028250"/>
<name>A0A060HKQ4_9ARCH</name>
<dbReference type="PANTHER" id="PTHR34293">
    <property type="entry name" value="HTH-TYPE TRANSCRIPTIONAL REGULATOR TRMBL2"/>
    <property type="match status" value="1"/>
</dbReference>
<accession>A0A060HKQ4</accession>
<dbReference type="Pfam" id="PF01978">
    <property type="entry name" value="TrmB"/>
    <property type="match status" value="1"/>
</dbReference>
<dbReference type="Proteomes" id="UP000027093">
    <property type="component" value="Chromosome"/>
</dbReference>
<reference evidence="2 3" key="1">
    <citation type="journal article" date="2014" name="Int. J. Syst. Evol. Microbiol.">
        <title>Nitrososphaera viennensis gen. nov., sp. nov., an aerobic and mesophilic, ammonia-oxidizing archaeon from soil and a member of the archaeal phylum Thaumarchaeota.</title>
        <authorList>
            <person name="Stieglmeier M."/>
            <person name="Klingl A."/>
            <person name="Alves R.J."/>
            <person name="Rittmann S.K."/>
            <person name="Melcher M."/>
            <person name="Leisch N."/>
            <person name="Schleper C."/>
        </authorList>
    </citation>
    <scope>NUCLEOTIDE SEQUENCE [LARGE SCALE GENOMIC DNA]</scope>
    <source>
        <strain evidence="2">EN76</strain>
    </source>
</reference>
<evidence type="ECO:0000313" key="2">
    <source>
        <dbReference type="EMBL" id="AIC17099.1"/>
    </source>
</evidence>
<dbReference type="PANTHER" id="PTHR34293:SF1">
    <property type="entry name" value="HTH-TYPE TRANSCRIPTIONAL REGULATOR TRMBL2"/>
    <property type="match status" value="1"/>
</dbReference>
<dbReference type="Gene3D" id="1.10.10.10">
    <property type="entry name" value="Winged helix-like DNA-binding domain superfamily/Winged helix DNA-binding domain"/>
    <property type="match status" value="1"/>
</dbReference>
<dbReference type="EMBL" id="CP007536">
    <property type="protein sequence ID" value="AIC17099.1"/>
    <property type="molecule type" value="Genomic_DNA"/>
</dbReference>
<dbReference type="RefSeq" id="WP_075055719.1">
    <property type="nucleotide sequence ID" value="NZ_CP007536.1"/>
</dbReference>
<protein>
    <recommendedName>
        <fullName evidence="1">Transcription regulator TrmB N-terminal domain-containing protein</fullName>
    </recommendedName>
</protein>
<dbReference type="STRING" id="926571.NVIE_028250"/>
<dbReference type="GeneID" id="74948060"/>
<dbReference type="InterPro" id="IPR051797">
    <property type="entry name" value="TrmB-like"/>
</dbReference>
<sequence length="257" mass="28910">MDDRPAAGGAWAHAGRGPRLSLLKLGPSRVGAVVKDSKVSYSKVYDVLERLASKGLVSHATIGNIRHFNAVEPYRLRDYLQKKEDALKAQKAAAEGLVVELAKVANRNRAHGAEIFTGDRGLRTAYEILLKDASKNDVLRYFYPFDDYHPVATPFYSRLYLFQKEKRMAAQRGIGTVAFSRSAHYREIAGMVDMRFVPFPLPGTMDVFQDKLLMVLWEGKIGILVTSKEIADHFARYFDSVWQVAAASTGTRRRSRR</sequence>
<proteinExistence type="predicted"/>
<dbReference type="HOGENOM" id="CLU_1080101_0_0_2"/>